<evidence type="ECO:0000313" key="2">
    <source>
        <dbReference type="EMBL" id="QSX00463.1"/>
    </source>
</evidence>
<feature type="compositionally biased region" description="Basic and acidic residues" evidence="1">
    <location>
        <begin position="96"/>
        <end position="107"/>
    </location>
</feature>
<dbReference type="InterPro" id="IPR017574">
    <property type="entry name" value="CRISPR-assoc_prot_Cas7/Csc2"/>
</dbReference>
<proteinExistence type="predicted"/>
<name>A0A8A2VJF3_9EURY</name>
<dbReference type="GeneID" id="63186781"/>
<dbReference type="EMBL" id="CP071462">
    <property type="protein sequence ID" value="QSX00463.1"/>
    <property type="molecule type" value="Genomic_DNA"/>
</dbReference>
<dbReference type="AlphaFoldDB" id="A0A8A2VJF3"/>
<accession>A0A8A2VJF3</accession>
<protein>
    <submittedName>
        <fullName evidence="2">Type I-D CRISPR-associated protein Cas7/Csc2</fullName>
    </submittedName>
</protein>
<feature type="region of interest" description="Disordered" evidence="1">
    <location>
        <begin position="152"/>
        <end position="174"/>
    </location>
</feature>
<gene>
    <name evidence="2" type="primary">cas7d</name>
    <name evidence="2" type="ORF">J0X25_05710</name>
</gene>
<organism evidence="2 3">
    <name type="scientific">Haloterrigena alkaliphila</name>
    <dbReference type="NCBI Taxonomy" id="2816475"/>
    <lineage>
        <taxon>Archaea</taxon>
        <taxon>Methanobacteriati</taxon>
        <taxon>Methanobacteriota</taxon>
        <taxon>Stenosarchaea group</taxon>
        <taxon>Halobacteria</taxon>
        <taxon>Halobacteriales</taxon>
        <taxon>Natrialbaceae</taxon>
        <taxon>Haloterrigena</taxon>
    </lineage>
</organism>
<dbReference type="NCBIfam" id="TIGR03157">
    <property type="entry name" value="cas_Csc2"/>
    <property type="match status" value="1"/>
</dbReference>
<reference evidence="2 3" key="1">
    <citation type="submission" date="2021-03" db="EMBL/GenBank/DDBJ databases">
        <title>Haloterrigena longa sp. nov. and Haloterrigena limicola sp. nov., extremely halophilic archaea isolated from a salt lake.</title>
        <authorList>
            <person name="Henglin C."/>
        </authorList>
    </citation>
    <scope>NUCLEOTIDE SEQUENCE [LARGE SCALE GENOMIC DNA]</scope>
    <source>
        <strain evidence="2 3">KZCA68</strain>
    </source>
</reference>
<keyword evidence="3" id="KW-1185">Reference proteome</keyword>
<evidence type="ECO:0000313" key="3">
    <source>
        <dbReference type="Proteomes" id="UP000663203"/>
    </source>
</evidence>
<dbReference type="KEGG" id="hakz:J0X25_05710"/>
<evidence type="ECO:0000256" key="1">
    <source>
        <dbReference type="SAM" id="MobiDB-lite"/>
    </source>
</evidence>
<dbReference type="Proteomes" id="UP000663203">
    <property type="component" value="Chromosome"/>
</dbReference>
<dbReference type="RefSeq" id="WP_207290181.1">
    <property type="nucleotide sequence ID" value="NZ_CP071462.1"/>
</dbReference>
<dbReference type="Pfam" id="PF18320">
    <property type="entry name" value="Csc2"/>
    <property type="match status" value="1"/>
</dbReference>
<sequence length="331" mass="36146">MDIDAFTDAIASGTVEEIKNTRQNRRTHIQVLREVTAPARFTTDGERGNTMTVRMGRPGEDTVETRAVDLFYRKQPGAERRTAKSLQRDVLGGESEPCKEDRMHPNDMRQNTPESVLFGSAAGNQGVSQRSRVYYNSAYSLRDASVTLQQNTQTAAGDETRQEAAEGQGTWTPDFVRPGTMFPSIVTLDSALPEEVLFVLAVLDRTNHYGAGETRGGNVTNHVLGVYAGHDEGPANLEVARETVAELTGDEFAHASDVVEASTLPLSDVKEAIIGAYDHIIETRGLEFDVVSESEVGEVLTALRDEETLHDVMSDQLDAVEDYVSRAPGGD</sequence>
<feature type="region of interest" description="Disordered" evidence="1">
    <location>
        <begin position="76"/>
        <end position="123"/>
    </location>
</feature>